<accession>A0A2H1X1M7</accession>
<name>A0A2H1X1M7_SPOFR</name>
<proteinExistence type="predicted"/>
<dbReference type="EMBL" id="ODYU01012764">
    <property type="protein sequence ID" value="SOQ59235.1"/>
    <property type="molecule type" value="Genomic_DNA"/>
</dbReference>
<dbReference type="AlphaFoldDB" id="A0A2H1X1M7"/>
<reference evidence="1" key="1">
    <citation type="submission" date="2016-07" db="EMBL/GenBank/DDBJ databases">
        <authorList>
            <person name="Bretaudeau A."/>
        </authorList>
    </citation>
    <scope>NUCLEOTIDE SEQUENCE</scope>
    <source>
        <strain evidence="1">Rice</strain>
        <tissue evidence="1">Whole body</tissue>
    </source>
</reference>
<protein>
    <submittedName>
        <fullName evidence="1">SFRICE_029537</fullName>
    </submittedName>
</protein>
<organism evidence="1">
    <name type="scientific">Spodoptera frugiperda</name>
    <name type="common">Fall armyworm</name>
    <dbReference type="NCBI Taxonomy" id="7108"/>
    <lineage>
        <taxon>Eukaryota</taxon>
        <taxon>Metazoa</taxon>
        <taxon>Ecdysozoa</taxon>
        <taxon>Arthropoda</taxon>
        <taxon>Hexapoda</taxon>
        <taxon>Insecta</taxon>
        <taxon>Pterygota</taxon>
        <taxon>Neoptera</taxon>
        <taxon>Endopterygota</taxon>
        <taxon>Lepidoptera</taxon>
        <taxon>Glossata</taxon>
        <taxon>Ditrysia</taxon>
        <taxon>Noctuoidea</taxon>
        <taxon>Noctuidae</taxon>
        <taxon>Amphipyrinae</taxon>
        <taxon>Spodoptera</taxon>
    </lineage>
</organism>
<gene>
    <name evidence="1" type="ORF">SFRICE_029537</name>
</gene>
<evidence type="ECO:0000313" key="1">
    <source>
        <dbReference type="EMBL" id="SOQ59235.1"/>
    </source>
</evidence>
<sequence length="109" mass="12360">MCNNNQIDMSLRKGIKFDANKQTSGAKNLSLVARILELCPLYGNRLMLYYMGLITQVVKSECTLYSGITYCNGDILLEVCYIAVDAVGFYRSYSLIQIEYLTSLYFVNP</sequence>